<dbReference type="InterPro" id="IPR050097">
    <property type="entry name" value="Ferredoxin-NADP_redctase_2"/>
</dbReference>
<keyword evidence="6" id="KW-1185">Reference proteome</keyword>
<comment type="caution">
    <text evidence="5">The sequence shown here is derived from an EMBL/GenBank/DDBJ whole genome shotgun (WGS) entry which is preliminary data.</text>
</comment>
<dbReference type="Gene3D" id="3.50.50.60">
    <property type="entry name" value="FAD/NAD(P)-binding domain"/>
    <property type="match status" value="1"/>
</dbReference>
<evidence type="ECO:0000313" key="6">
    <source>
        <dbReference type="Proteomes" id="UP001596099"/>
    </source>
</evidence>
<evidence type="ECO:0000259" key="4">
    <source>
        <dbReference type="Pfam" id="PF07992"/>
    </source>
</evidence>
<dbReference type="PANTHER" id="PTHR48105">
    <property type="entry name" value="THIOREDOXIN REDUCTASE 1-RELATED-RELATED"/>
    <property type="match status" value="1"/>
</dbReference>
<dbReference type="SUPFAM" id="SSF51905">
    <property type="entry name" value="FAD/NAD(P)-binding domain"/>
    <property type="match status" value="1"/>
</dbReference>
<keyword evidence="2" id="KW-0560">Oxidoreductase</keyword>
<dbReference type="InterPro" id="IPR003953">
    <property type="entry name" value="FAD-dep_OxRdtase_2_FAD-bd"/>
</dbReference>
<evidence type="ECO:0000259" key="3">
    <source>
        <dbReference type="Pfam" id="PF00890"/>
    </source>
</evidence>
<proteinExistence type="predicted"/>
<dbReference type="Pfam" id="PF00890">
    <property type="entry name" value="FAD_binding_2"/>
    <property type="match status" value="1"/>
</dbReference>
<protein>
    <submittedName>
        <fullName evidence="5">FAD-dependent oxidoreductase</fullName>
    </submittedName>
</protein>
<organism evidence="5 6">
    <name type="scientific">Halomarina salina</name>
    <dbReference type="NCBI Taxonomy" id="1872699"/>
    <lineage>
        <taxon>Archaea</taxon>
        <taxon>Methanobacteriati</taxon>
        <taxon>Methanobacteriota</taxon>
        <taxon>Stenosarchaea group</taxon>
        <taxon>Halobacteria</taxon>
        <taxon>Halobacteriales</taxon>
        <taxon>Natronomonadaceae</taxon>
        <taxon>Halomarina</taxon>
    </lineage>
</organism>
<dbReference type="Pfam" id="PF07992">
    <property type="entry name" value="Pyr_redox_2"/>
    <property type="match status" value="1"/>
</dbReference>
<feature type="domain" description="FAD/NAD(P)-binding" evidence="4">
    <location>
        <begin position="60"/>
        <end position="146"/>
    </location>
</feature>
<dbReference type="EMBL" id="JBHSQH010000001">
    <property type="protein sequence ID" value="MFC5971960.1"/>
    <property type="molecule type" value="Genomic_DNA"/>
</dbReference>
<dbReference type="GO" id="GO:0016491">
    <property type="term" value="F:oxidoreductase activity"/>
    <property type="evidence" value="ECO:0007669"/>
    <property type="project" value="UniProtKB-KW"/>
</dbReference>
<evidence type="ECO:0000256" key="1">
    <source>
        <dbReference type="ARBA" id="ARBA00022630"/>
    </source>
</evidence>
<dbReference type="RefSeq" id="WP_247414869.1">
    <property type="nucleotide sequence ID" value="NZ_JALLGW010000001.1"/>
</dbReference>
<dbReference type="AlphaFoldDB" id="A0ABD5RN44"/>
<dbReference type="PRINTS" id="PR00469">
    <property type="entry name" value="PNDRDTASEII"/>
</dbReference>
<dbReference type="InterPro" id="IPR036188">
    <property type="entry name" value="FAD/NAD-bd_sf"/>
</dbReference>
<sequence length="200" mass="21419">MSHVVVVGGGPGGLSAALFTAKNGLETSLFDQGETALRFAHLLNYLGIDSVDGEAFLHAAREQADAVGVHRHDERVVEVEDDGEEFVVVTETGTYAADYLVLATGQARELAAQLRCELDHDGTVLVDRNGRTSVEDVYAVGWLTRKDKVQAVISAGDGAAAALDVLSTVERAPFHDFDTPRDVTVGRRLGRRDDSTARNA</sequence>
<dbReference type="InterPro" id="IPR023753">
    <property type="entry name" value="FAD/NAD-binding_dom"/>
</dbReference>
<dbReference type="PRINTS" id="PR00368">
    <property type="entry name" value="FADPNR"/>
</dbReference>
<evidence type="ECO:0000256" key="2">
    <source>
        <dbReference type="ARBA" id="ARBA00023002"/>
    </source>
</evidence>
<keyword evidence="1" id="KW-0285">Flavoprotein</keyword>
<feature type="domain" description="FAD-dependent oxidoreductase 2 FAD-binding" evidence="3">
    <location>
        <begin position="3"/>
        <end position="40"/>
    </location>
</feature>
<gene>
    <name evidence="5" type="ORF">ACFPYI_11515</name>
</gene>
<accession>A0ABD5RN44</accession>
<dbReference type="Proteomes" id="UP001596099">
    <property type="component" value="Unassembled WGS sequence"/>
</dbReference>
<reference evidence="5 6" key="1">
    <citation type="journal article" date="2019" name="Int. J. Syst. Evol. Microbiol.">
        <title>The Global Catalogue of Microorganisms (GCM) 10K type strain sequencing project: providing services to taxonomists for standard genome sequencing and annotation.</title>
        <authorList>
            <consortium name="The Broad Institute Genomics Platform"/>
            <consortium name="The Broad Institute Genome Sequencing Center for Infectious Disease"/>
            <person name="Wu L."/>
            <person name="Ma J."/>
        </authorList>
    </citation>
    <scope>NUCLEOTIDE SEQUENCE [LARGE SCALE GENOMIC DNA]</scope>
    <source>
        <strain evidence="5 6">CGMCC 1.12543</strain>
    </source>
</reference>
<evidence type="ECO:0000313" key="5">
    <source>
        <dbReference type="EMBL" id="MFC5971960.1"/>
    </source>
</evidence>
<name>A0ABD5RN44_9EURY</name>